<evidence type="ECO:0000259" key="1">
    <source>
        <dbReference type="SMART" id="SM00953"/>
    </source>
</evidence>
<sequence>MAEKLTLWRVCARDYASTAFNGEGAALHPGRWNGRGTRMVYLSECLPGATLEWFAYALNAKPGREYVYFEVSAPPEAVLELEPGSLPEDWNLYPHPVSTQEIGDEWVKSNASLLLRVPSVLVPESYNFLLNPQHPHFPQLTWSEPRALWMDGRLRRLVERARGQR</sequence>
<organism evidence="2">
    <name type="scientific">Meiothermus ruber</name>
    <dbReference type="NCBI Taxonomy" id="277"/>
    <lineage>
        <taxon>Bacteria</taxon>
        <taxon>Thermotogati</taxon>
        <taxon>Deinococcota</taxon>
        <taxon>Deinococci</taxon>
        <taxon>Thermales</taxon>
        <taxon>Thermaceae</taxon>
        <taxon>Meiothermus</taxon>
    </lineage>
</organism>
<dbReference type="EMBL" id="DSWI01000026">
    <property type="protein sequence ID" value="HFG21257.1"/>
    <property type="molecule type" value="Genomic_DNA"/>
</dbReference>
<protein>
    <submittedName>
        <fullName evidence="2">RES domain-containing protein</fullName>
    </submittedName>
</protein>
<dbReference type="Pfam" id="PF08808">
    <property type="entry name" value="RES"/>
    <property type="match status" value="1"/>
</dbReference>
<name>A0A7C3HBR9_MEIRU</name>
<dbReference type="SMART" id="SM00953">
    <property type="entry name" value="RES"/>
    <property type="match status" value="1"/>
</dbReference>
<accession>A0A7C3HBR9</accession>
<comment type="caution">
    <text evidence="2">The sequence shown here is derived from an EMBL/GenBank/DDBJ whole genome shotgun (WGS) entry which is preliminary data.</text>
</comment>
<feature type="domain" description="RES" evidence="1">
    <location>
        <begin position="19"/>
        <end position="144"/>
    </location>
</feature>
<dbReference type="AlphaFoldDB" id="A0A7C3HBR9"/>
<reference evidence="2" key="1">
    <citation type="journal article" date="2020" name="mSystems">
        <title>Genome- and Community-Level Interaction Insights into Carbon Utilization and Element Cycling Functions of Hydrothermarchaeota in Hydrothermal Sediment.</title>
        <authorList>
            <person name="Zhou Z."/>
            <person name="Liu Y."/>
            <person name="Xu W."/>
            <person name="Pan J."/>
            <person name="Luo Z.H."/>
            <person name="Li M."/>
        </authorList>
    </citation>
    <scope>NUCLEOTIDE SEQUENCE [LARGE SCALE GENOMIC DNA]</scope>
    <source>
        <strain evidence="2">SpSt-524</strain>
    </source>
</reference>
<gene>
    <name evidence="2" type="ORF">ENS82_11215</name>
</gene>
<proteinExistence type="predicted"/>
<evidence type="ECO:0000313" key="2">
    <source>
        <dbReference type="EMBL" id="HFG21257.1"/>
    </source>
</evidence>
<dbReference type="InterPro" id="IPR014914">
    <property type="entry name" value="RES_dom"/>
</dbReference>